<dbReference type="EMBL" id="LSYS01004331">
    <property type="protein sequence ID" value="OPJ79703.1"/>
    <property type="molecule type" value="Genomic_DNA"/>
</dbReference>
<proteinExistence type="predicted"/>
<name>A0A1V4K5R2_PATFA</name>
<sequence length="73" mass="8077">MKLEVEMAEFVFRGAADAQRCAGEQVLRGCGTRELEKLMENSMGSVWYAGTQVDVFTQFPIHLGNYSVCGNAK</sequence>
<organism evidence="1 2">
    <name type="scientific">Patagioenas fasciata monilis</name>
    <dbReference type="NCBI Taxonomy" id="372326"/>
    <lineage>
        <taxon>Eukaryota</taxon>
        <taxon>Metazoa</taxon>
        <taxon>Chordata</taxon>
        <taxon>Craniata</taxon>
        <taxon>Vertebrata</taxon>
        <taxon>Euteleostomi</taxon>
        <taxon>Archelosauria</taxon>
        <taxon>Archosauria</taxon>
        <taxon>Dinosauria</taxon>
        <taxon>Saurischia</taxon>
        <taxon>Theropoda</taxon>
        <taxon>Coelurosauria</taxon>
        <taxon>Aves</taxon>
        <taxon>Neognathae</taxon>
        <taxon>Neoaves</taxon>
        <taxon>Columbimorphae</taxon>
        <taxon>Columbiformes</taxon>
        <taxon>Columbidae</taxon>
        <taxon>Patagioenas</taxon>
    </lineage>
</organism>
<accession>A0A1V4K5R2</accession>
<comment type="caution">
    <text evidence="1">The sequence shown here is derived from an EMBL/GenBank/DDBJ whole genome shotgun (WGS) entry which is preliminary data.</text>
</comment>
<reference evidence="1 2" key="1">
    <citation type="submission" date="2016-02" db="EMBL/GenBank/DDBJ databases">
        <title>Band-tailed pigeon sequencing and assembly.</title>
        <authorList>
            <person name="Soares A.E."/>
            <person name="Novak B.J."/>
            <person name="Rice E.S."/>
            <person name="O'Connell B."/>
            <person name="Chang D."/>
            <person name="Weber S."/>
            <person name="Shapiro B."/>
        </authorList>
    </citation>
    <scope>NUCLEOTIDE SEQUENCE [LARGE SCALE GENOMIC DNA]</scope>
    <source>
        <strain evidence="1">BTP2013</strain>
        <tissue evidence="1">Blood</tissue>
    </source>
</reference>
<gene>
    <name evidence="1" type="ORF">AV530_002193</name>
</gene>
<dbReference type="AlphaFoldDB" id="A0A1V4K5R2"/>
<evidence type="ECO:0000313" key="1">
    <source>
        <dbReference type="EMBL" id="OPJ79703.1"/>
    </source>
</evidence>
<keyword evidence="2" id="KW-1185">Reference proteome</keyword>
<evidence type="ECO:0000313" key="2">
    <source>
        <dbReference type="Proteomes" id="UP000190648"/>
    </source>
</evidence>
<protein>
    <submittedName>
        <fullName evidence="1">Uncharacterized protein</fullName>
    </submittedName>
</protein>
<dbReference type="Proteomes" id="UP000190648">
    <property type="component" value="Unassembled WGS sequence"/>
</dbReference>